<dbReference type="Proteomes" id="UP000479335">
    <property type="component" value="Unassembled WGS sequence"/>
</dbReference>
<feature type="signal peptide" evidence="1">
    <location>
        <begin position="1"/>
        <end position="23"/>
    </location>
</feature>
<dbReference type="AlphaFoldDB" id="A0A6L8KIZ9"/>
<dbReference type="NCBIfam" id="TIGR02595">
    <property type="entry name" value="PEP_CTERM"/>
    <property type="match status" value="1"/>
</dbReference>
<dbReference type="InterPro" id="IPR008979">
    <property type="entry name" value="Galactose-bd-like_sf"/>
</dbReference>
<evidence type="ECO:0000259" key="3">
    <source>
        <dbReference type="Pfam" id="PF07589"/>
    </source>
</evidence>
<evidence type="ECO:0000259" key="2">
    <source>
        <dbReference type="Pfam" id="PF04862"/>
    </source>
</evidence>
<feature type="chain" id="PRO_5026834325" evidence="1">
    <location>
        <begin position="24"/>
        <end position="207"/>
    </location>
</feature>
<keyword evidence="1" id="KW-0732">Signal</keyword>
<dbReference type="InterPro" id="IPR013424">
    <property type="entry name" value="Ice-binding_C"/>
</dbReference>
<keyword evidence="5" id="KW-1185">Reference proteome</keyword>
<accession>A0A6L8KIZ9</accession>
<evidence type="ECO:0000256" key="1">
    <source>
        <dbReference type="SAM" id="SignalP"/>
    </source>
</evidence>
<comment type="caution">
    <text evidence="4">The sequence shown here is derived from an EMBL/GenBank/DDBJ whole genome shotgun (WGS) entry which is preliminary data.</text>
</comment>
<dbReference type="Gene3D" id="2.60.120.260">
    <property type="entry name" value="Galactose-binding domain-like"/>
    <property type="match status" value="1"/>
</dbReference>
<dbReference type="Pfam" id="PF07589">
    <property type="entry name" value="PEP-CTERM"/>
    <property type="match status" value="1"/>
</dbReference>
<dbReference type="NCBIfam" id="NF038126">
    <property type="entry name" value="PEP_CTERM_FxDxF"/>
    <property type="match status" value="1"/>
</dbReference>
<dbReference type="RefSeq" id="WP_161007953.1">
    <property type="nucleotide sequence ID" value="NZ_WWCN01000011.1"/>
</dbReference>
<sequence length="207" mass="21025">MKTARLIQAVAIAALFATGAASAATNLITNGDFESYSVYVPNGGYTMVGAGSSAITGWIVGGVSVDLIKNSYGSVGANSTSVDMLGTPGPGVLSQSFNYAANTTYNLSFDVSRNPNGSYTAVQVDVNGVSNLYVGTSTPTTYSFSFTTGATGGSELLKFSSVGGDGYSGAVLDNVKLTAAVPEPETYAMMLAGLGLVGFAARRKKQA</sequence>
<evidence type="ECO:0000313" key="5">
    <source>
        <dbReference type="Proteomes" id="UP000479335"/>
    </source>
</evidence>
<dbReference type="NCBIfam" id="NF035944">
    <property type="entry name" value="PEPxxWA-CTERM"/>
    <property type="match status" value="1"/>
</dbReference>
<proteinExistence type="predicted"/>
<protein>
    <submittedName>
        <fullName evidence="4">DUF642 domain-containing protein</fullName>
    </submittedName>
</protein>
<organism evidence="4 5">
    <name type="scientific">Duganella flavida</name>
    <dbReference type="NCBI Taxonomy" id="2692175"/>
    <lineage>
        <taxon>Bacteria</taxon>
        <taxon>Pseudomonadati</taxon>
        <taxon>Pseudomonadota</taxon>
        <taxon>Betaproteobacteria</taxon>
        <taxon>Burkholderiales</taxon>
        <taxon>Oxalobacteraceae</taxon>
        <taxon>Telluria group</taxon>
        <taxon>Duganella</taxon>
    </lineage>
</organism>
<feature type="domain" description="DUF642" evidence="2">
    <location>
        <begin position="26"/>
        <end position="177"/>
    </location>
</feature>
<dbReference type="Pfam" id="PF04862">
    <property type="entry name" value="DUF642"/>
    <property type="match status" value="1"/>
</dbReference>
<reference evidence="4 5" key="1">
    <citation type="submission" date="2019-12" db="EMBL/GenBank/DDBJ databases">
        <title>Novel species isolated from a subtropical stream in China.</title>
        <authorList>
            <person name="Lu H."/>
        </authorList>
    </citation>
    <scope>NUCLEOTIDE SEQUENCE [LARGE SCALE GENOMIC DNA]</scope>
    <source>
        <strain evidence="4 5">FT135W</strain>
    </source>
</reference>
<dbReference type="SUPFAM" id="SSF49785">
    <property type="entry name" value="Galactose-binding domain-like"/>
    <property type="match status" value="1"/>
</dbReference>
<gene>
    <name evidence="4" type="ORF">GTP46_17700</name>
</gene>
<evidence type="ECO:0000313" key="4">
    <source>
        <dbReference type="EMBL" id="MYM24481.1"/>
    </source>
</evidence>
<dbReference type="EMBL" id="WWCN01000011">
    <property type="protein sequence ID" value="MYM24481.1"/>
    <property type="molecule type" value="Genomic_DNA"/>
</dbReference>
<name>A0A6L8KIZ9_9BURK</name>
<feature type="domain" description="Ice-binding protein C-terminal" evidence="3">
    <location>
        <begin position="180"/>
        <end position="204"/>
    </location>
</feature>
<dbReference type="InterPro" id="IPR006946">
    <property type="entry name" value="DGR2-like_dom"/>
</dbReference>